<keyword evidence="3" id="KW-1185">Reference proteome</keyword>
<proteinExistence type="predicted"/>
<dbReference type="EnsemblProtists" id="EOD04490">
    <property type="protein sequence ID" value="EOD04490"/>
    <property type="gene ID" value="EMIHUDRAFT_220934"/>
</dbReference>
<evidence type="ECO:0000313" key="2">
    <source>
        <dbReference type="EnsemblProtists" id="EOD04490"/>
    </source>
</evidence>
<feature type="compositionally biased region" description="Basic and acidic residues" evidence="1">
    <location>
        <begin position="31"/>
        <end position="45"/>
    </location>
</feature>
<reference evidence="2" key="2">
    <citation type="submission" date="2024-10" db="UniProtKB">
        <authorList>
            <consortium name="EnsemblProtists"/>
        </authorList>
    </citation>
    <scope>IDENTIFICATION</scope>
</reference>
<dbReference type="AlphaFoldDB" id="A0A0D3HZQ5"/>
<dbReference type="Proteomes" id="UP000013827">
    <property type="component" value="Unassembled WGS sequence"/>
</dbReference>
<dbReference type="GeneID" id="17250641"/>
<reference evidence="3" key="1">
    <citation type="journal article" date="2013" name="Nature">
        <title>Pan genome of the phytoplankton Emiliania underpins its global distribution.</title>
        <authorList>
            <person name="Read B.A."/>
            <person name="Kegel J."/>
            <person name="Klute M.J."/>
            <person name="Kuo A."/>
            <person name="Lefebvre S.C."/>
            <person name="Maumus F."/>
            <person name="Mayer C."/>
            <person name="Miller J."/>
            <person name="Monier A."/>
            <person name="Salamov A."/>
            <person name="Young J."/>
            <person name="Aguilar M."/>
            <person name="Claverie J.M."/>
            <person name="Frickenhaus S."/>
            <person name="Gonzalez K."/>
            <person name="Herman E.K."/>
            <person name="Lin Y.C."/>
            <person name="Napier J."/>
            <person name="Ogata H."/>
            <person name="Sarno A.F."/>
            <person name="Shmutz J."/>
            <person name="Schroeder D."/>
            <person name="de Vargas C."/>
            <person name="Verret F."/>
            <person name="von Dassow P."/>
            <person name="Valentin K."/>
            <person name="Van de Peer Y."/>
            <person name="Wheeler G."/>
            <person name="Dacks J.B."/>
            <person name="Delwiche C.F."/>
            <person name="Dyhrman S.T."/>
            <person name="Glockner G."/>
            <person name="John U."/>
            <person name="Richards T."/>
            <person name="Worden A.Z."/>
            <person name="Zhang X."/>
            <person name="Grigoriev I.V."/>
            <person name="Allen A.E."/>
            <person name="Bidle K."/>
            <person name="Borodovsky M."/>
            <person name="Bowler C."/>
            <person name="Brownlee C."/>
            <person name="Cock J.M."/>
            <person name="Elias M."/>
            <person name="Gladyshev V.N."/>
            <person name="Groth M."/>
            <person name="Guda C."/>
            <person name="Hadaegh A."/>
            <person name="Iglesias-Rodriguez M.D."/>
            <person name="Jenkins J."/>
            <person name="Jones B.M."/>
            <person name="Lawson T."/>
            <person name="Leese F."/>
            <person name="Lindquist E."/>
            <person name="Lobanov A."/>
            <person name="Lomsadze A."/>
            <person name="Malik S.B."/>
            <person name="Marsh M.E."/>
            <person name="Mackinder L."/>
            <person name="Mock T."/>
            <person name="Mueller-Roeber B."/>
            <person name="Pagarete A."/>
            <person name="Parker M."/>
            <person name="Probert I."/>
            <person name="Quesneville H."/>
            <person name="Raines C."/>
            <person name="Rensing S.A."/>
            <person name="Riano-Pachon D.M."/>
            <person name="Richier S."/>
            <person name="Rokitta S."/>
            <person name="Shiraiwa Y."/>
            <person name="Soanes D.M."/>
            <person name="van der Giezen M."/>
            <person name="Wahlund T.M."/>
            <person name="Williams B."/>
            <person name="Wilson W."/>
            <person name="Wolfe G."/>
            <person name="Wurch L.L."/>
        </authorList>
    </citation>
    <scope>NUCLEOTIDE SEQUENCE</scope>
</reference>
<dbReference type="RefSeq" id="XP_005756919.1">
    <property type="nucleotide sequence ID" value="XM_005756862.1"/>
</dbReference>
<accession>A0A0D3HZQ5</accession>
<protein>
    <recommendedName>
        <fullName evidence="4">OCRE domain-containing protein</fullName>
    </recommendedName>
</protein>
<dbReference type="HOGENOM" id="CLU_1985783_0_0_1"/>
<organism evidence="2 3">
    <name type="scientific">Emiliania huxleyi (strain CCMP1516)</name>
    <dbReference type="NCBI Taxonomy" id="280463"/>
    <lineage>
        <taxon>Eukaryota</taxon>
        <taxon>Haptista</taxon>
        <taxon>Haptophyta</taxon>
        <taxon>Prymnesiophyceae</taxon>
        <taxon>Isochrysidales</taxon>
        <taxon>Noelaerhabdaceae</taxon>
        <taxon>Emiliania</taxon>
    </lineage>
</organism>
<evidence type="ECO:0008006" key="4">
    <source>
        <dbReference type="Google" id="ProtNLM"/>
    </source>
</evidence>
<sequence>MMNLLKDRSASPARDLSAERREKREKRREKRRAERERDPAAEKSSQKAATQSLFPPGGDLAQYVYDYHTYWYVTHDQVWWYRPDITLWYDSRSGCYYSYDGADYGKKDSNEDRFIEMVGSAALGTA</sequence>
<dbReference type="PaxDb" id="2903-EOD04490"/>
<dbReference type="KEGG" id="ehx:EMIHUDRAFT_220934"/>
<name>A0A0D3HZQ5_EMIH1</name>
<evidence type="ECO:0000256" key="1">
    <source>
        <dbReference type="SAM" id="MobiDB-lite"/>
    </source>
</evidence>
<evidence type="ECO:0000313" key="3">
    <source>
        <dbReference type="Proteomes" id="UP000013827"/>
    </source>
</evidence>
<feature type="region of interest" description="Disordered" evidence="1">
    <location>
        <begin position="1"/>
        <end position="57"/>
    </location>
</feature>